<keyword evidence="7 11" id="KW-0482">Metalloprotease</keyword>
<organism evidence="11">
    <name type="scientific">Onygena corvina</name>
    <dbReference type="NCBI Taxonomy" id="180788"/>
    <lineage>
        <taxon>Eukaryota</taxon>
        <taxon>Fungi</taxon>
        <taxon>Dikarya</taxon>
        <taxon>Ascomycota</taxon>
        <taxon>Pezizomycotina</taxon>
        <taxon>Eurotiomycetes</taxon>
        <taxon>Eurotiomycetidae</taxon>
        <taxon>Onygenales</taxon>
        <taxon>Onygenaceae</taxon>
        <taxon>Onygena</taxon>
    </lineage>
</organism>
<evidence type="ECO:0000313" key="11">
    <source>
        <dbReference type="EMBL" id="AJD23144.1"/>
    </source>
</evidence>
<feature type="signal peptide" evidence="9">
    <location>
        <begin position="1"/>
        <end position="17"/>
    </location>
</feature>
<dbReference type="PANTHER" id="PTHR47466">
    <property type="match status" value="1"/>
</dbReference>
<sequence length="273" mass="29794">MRVSLSLLGLVASGSFAAAICGNEEPTPELEILSREVDAKISTEAFNTFAPVEVTTYFHVVSSSTSPTDGNVSDQQLQDQLEVMNKAYAPVGFSFKLANTTRTVNANWASGGDEMGMKYALHKGKYSDLNMYFLKKLSDNSMGMCPFPSNPYPGTPYYVKDGCSILHTTVPGGSLANYNRGLTAVHEIGHYMGIYHTFQGGCSSTLGDRIADTPAQKNATMGCPARRDSCPMEPGDDPIHNYMDLSDDTCRTEFTPLQTKRMQAMYQQLRAGK</sequence>
<dbReference type="InterPro" id="IPR008754">
    <property type="entry name" value="Peptidase_M43"/>
</dbReference>
<keyword evidence="3" id="KW-0479">Metal-binding</keyword>
<evidence type="ECO:0000259" key="10">
    <source>
        <dbReference type="Pfam" id="PF05572"/>
    </source>
</evidence>
<keyword evidence="4 9" id="KW-0732">Signal</keyword>
<feature type="domain" description="Peptidase M43 pregnancy-associated plasma-A" evidence="10">
    <location>
        <begin position="177"/>
        <end position="265"/>
    </location>
</feature>
<dbReference type="GO" id="GO:0006508">
    <property type="term" value="P:proteolysis"/>
    <property type="evidence" value="ECO:0007669"/>
    <property type="project" value="UniProtKB-KW"/>
</dbReference>
<keyword evidence="6" id="KW-0862">Zinc</keyword>
<feature type="chain" id="PRO_5002110540" evidence="9">
    <location>
        <begin position="18"/>
        <end position="273"/>
    </location>
</feature>
<reference evidence="11" key="1">
    <citation type="journal article" date="2015" name="Appl. Microbiol. Biotechnol.">
        <title>Genome and secretome analyses provide insights into keratin decomposition by novel proteases from the non-pathogenic fungus Onygena corvina.</title>
        <authorList>
            <person name="Huang Y."/>
            <person name="Busk P.K."/>
            <person name="Herbst F.A."/>
            <person name="Lange L."/>
        </authorList>
    </citation>
    <scope>NUCLEOTIDE SEQUENCE</scope>
    <source>
        <strain evidence="11">CBS 281.48</strain>
    </source>
</reference>
<dbReference type="CDD" id="cd04275">
    <property type="entry name" value="ZnMc_pappalysin_like"/>
    <property type="match status" value="1"/>
</dbReference>
<dbReference type="InterPro" id="IPR024079">
    <property type="entry name" value="MetalloPept_cat_dom_sf"/>
</dbReference>
<keyword evidence="2 11" id="KW-0645">Protease</keyword>
<dbReference type="GO" id="GO:0008237">
    <property type="term" value="F:metallopeptidase activity"/>
    <property type="evidence" value="ECO:0007669"/>
    <property type="project" value="UniProtKB-KW"/>
</dbReference>
<evidence type="ECO:0000256" key="9">
    <source>
        <dbReference type="SAM" id="SignalP"/>
    </source>
</evidence>
<evidence type="ECO:0000256" key="5">
    <source>
        <dbReference type="ARBA" id="ARBA00022801"/>
    </source>
</evidence>
<proteinExistence type="evidence at transcript level"/>
<keyword evidence="5" id="KW-0378">Hydrolase</keyword>
<evidence type="ECO:0000256" key="4">
    <source>
        <dbReference type="ARBA" id="ARBA00022729"/>
    </source>
</evidence>
<evidence type="ECO:0000256" key="2">
    <source>
        <dbReference type="ARBA" id="ARBA00022670"/>
    </source>
</evidence>
<dbReference type="Gene3D" id="3.40.390.10">
    <property type="entry name" value="Collagenase (Catalytic Domain)"/>
    <property type="match status" value="1"/>
</dbReference>
<dbReference type="GO" id="GO:0046872">
    <property type="term" value="F:metal ion binding"/>
    <property type="evidence" value="ECO:0007669"/>
    <property type="project" value="UniProtKB-KW"/>
</dbReference>
<dbReference type="Pfam" id="PF05572">
    <property type="entry name" value="Peptidase_M43"/>
    <property type="match status" value="1"/>
</dbReference>
<dbReference type="SUPFAM" id="SSF55486">
    <property type="entry name" value="Metalloproteases ('zincins'), catalytic domain"/>
    <property type="match status" value="1"/>
</dbReference>
<dbReference type="PANTHER" id="PTHR47466:SF1">
    <property type="entry name" value="METALLOPROTEASE MEP1 (AFU_ORTHOLOGUE AFUA_1G07730)-RELATED"/>
    <property type="match status" value="1"/>
</dbReference>
<evidence type="ECO:0000256" key="6">
    <source>
        <dbReference type="ARBA" id="ARBA00022833"/>
    </source>
</evidence>
<comment type="similarity">
    <text evidence="1">Belongs to the peptidase M43B family.</text>
</comment>
<dbReference type="AlphaFoldDB" id="A0A0B4VKX2"/>
<evidence type="ECO:0000256" key="1">
    <source>
        <dbReference type="ARBA" id="ARBA00008721"/>
    </source>
</evidence>
<protein>
    <submittedName>
        <fullName evidence="11">Metalloprotease 1</fullName>
    </submittedName>
</protein>
<evidence type="ECO:0000256" key="8">
    <source>
        <dbReference type="ARBA" id="ARBA00023157"/>
    </source>
</evidence>
<name>A0A0B4VKX2_9EURO</name>
<dbReference type="EMBL" id="KP290817">
    <property type="protein sequence ID" value="AJD23144.1"/>
    <property type="molecule type" value="mRNA"/>
</dbReference>
<accession>A0A0B4VKX2</accession>
<keyword evidence="8" id="KW-1015">Disulfide bond</keyword>
<evidence type="ECO:0000256" key="3">
    <source>
        <dbReference type="ARBA" id="ARBA00022723"/>
    </source>
</evidence>
<evidence type="ECO:0000256" key="7">
    <source>
        <dbReference type="ARBA" id="ARBA00023049"/>
    </source>
</evidence>